<gene>
    <name evidence="2" type="ORF">G6534_04935</name>
</gene>
<sequence>MRKKYGGKISISNFLDMLGNTEIAAMFLSMTVAGELEEFRKVRGQTFTPLTMTSNLRVLAEAVFDESVSHAETARQNAIQIFALMFCFITGAGLVGYTKDNLANKTILIPLIILIILAISLLTSYVKNFI</sequence>
<feature type="transmembrane region" description="Helical" evidence="1">
    <location>
        <begin position="107"/>
        <end position="126"/>
    </location>
</feature>
<dbReference type="EMBL" id="CP049366">
    <property type="protein sequence ID" value="QMT84007.1"/>
    <property type="molecule type" value="Genomic_DNA"/>
</dbReference>
<keyword evidence="1" id="KW-0472">Membrane</keyword>
<reference evidence="2 3" key="1">
    <citation type="submission" date="2020-02" db="EMBL/GenBank/DDBJ databases">
        <title>Complete Genome Sequence of Lactobacillus sp. NFFJ11 Isolated from animal feed.</title>
        <authorList>
            <person name="Jung J.Y."/>
        </authorList>
    </citation>
    <scope>NUCLEOTIDE SEQUENCE [LARGE SCALE GENOMIC DNA]</scope>
    <source>
        <strain evidence="2 3">NFFJ11</strain>
    </source>
</reference>
<dbReference type="KEGG" id="cpab:G6534_04935"/>
<dbReference type="RefSeq" id="WP_082666871.1">
    <property type="nucleotide sequence ID" value="NZ_CP049366.1"/>
</dbReference>
<protein>
    <submittedName>
        <fullName evidence="2">DUF1275 domain-containing protein</fullName>
    </submittedName>
</protein>
<organism evidence="2 3">
    <name type="scientific">Companilactobacillus pabuli</name>
    <dbReference type="NCBI Taxonomy" id="2714036"/>
    <lineage>
        <taxon>Bacteria</taxon>
        <taxon>Bacillati</taxon>
        <taxon>Bacillota</taxon>
        <taxon>Bacilli</taxon>
        <taxon>Lactobacillales</taxon>
        <taxon>Lactobacillaceae</taxon>
        <taxon>Companilactobacillus</taxon>
    </lineage>
</organism>
<dbReference type="InterPro" id="IPR010699">
    <property type="entry name" value="DUF1275"/>
</dbReference>
<accession>A0A7L7KW31</accession>
<keyword evidence="1" id="KW-0812">Transmembrane</keyword>
<dbReference type="Pfam" id="PF06912">
    <property type="entry name" value="DUF1275"/>
    <property type="match status" value="1"/>
</dbReference>
<dbReference type="AlphaFoldDB" id="A0A7L7KW31"/>
<keyword evidence="3" id="KW-1185">Reference proteome</keyword>
<dbReference type="Proteomes" id="UP000514410">
    <property type="component" value="Chromosome"/>
</dbReference>
<feature type="transmembrane region" description="Helical" evidence="1">
    <location>
        <begin position="78"/>
        <end position="95"/>
    </location>
</feature>
<evidence type="ECO:0000313" key="3">
    <source>
        <dbReference type="Proteomes" id="UP000514410"/>
    </source>
</evidence>
<keyword evidence="1" id="KW-1133">Transmembrane helix</keyword>
<proteinExistence type="predicted"/>
<evidence type="ECO:0000256" key="1">
    <source>
        <dbReference type="SAM" id="Phobius"/>
    </source>
</evidence>
<name>A0A7L7KW31_9LACO</name>
<evidence type="ECO:0000313" key="2">
    <source>
        <dbReference type="EMBL" id="QMT84007.1"/>
    </source>
</evidence>